<dbReference type="AlphaFoldDB" id="A0A9K3HIY7"/>
<proteinExistence type="predicted"/>
<evidence type="ECO:0000313" key="2">
    <source>
        <dbReference type="EMBL" id="KAF5779204.1"/>
    </source>
</evidence>
<name>A0A9K3HIY7_HELAN</name>
<reference evidence="2" key="1">
    <citation type="journal article" date="2017" name="Nature">
        <title>The sunflower genome provides insights into oil metabolism, flowering and Asterid evolution.</title>
        <authorList>
            <person name="Badouin H."/>
            <person name="Gouzy J."/>
            <person name="Grassa C.J."/>
            <person name="Murat F."/>
            <person name="Staton S.E."/>
            <person name="Cottret L."/>
            <person name="Lelandais-Briere C."/>
            <person name="Owens G.L."/>
            <person name="Carrere S."/>
            <person name="Mayjonade B."/>
            <person name="Legrand L."/>
            <person name="Gill N."/>
            <person name="Kane N.C."/>
            <person name="Bowers J.E."/>
            <person name="Hubner S."/>
            <person name="Bellec A."/>
            <person name="Berard A."/>
            <person name="Berges H."/>
            <person name="Blanchet N."/>
            <person name="Boniface M.C."/>
            <person name="Brunel D."/>
            <person name="Catrice O."/>
            <person name="Chaidir N."/>
            <person name="Claudel C."/>
            <person name="Donnadieu C."/>
            <person name="Faraut T."/>
            <person name="Fievet G."/>
            <person name="Helmstetter N."/>
            <person name="King M."/>
            <person name="Knapp S.J."/>
            <person name="Lai Z."/>
            <person name="Le Paslier M.C."/>
            <person name="Lippi Y."/>
            <person name="Lorenzon L."/>
            <person name="Mandel J.R."/>
            <person name="Marage G."/>
            <person name="Marchand G."/>
            <person name="Marquand E."/>
            <person name="Bret-Mestries E."/>
            <person name="Morien E."/>
            <person name="Nambeesan S."/>
            <person name="Nguyen T."/>
            <person name="Pegot-Espagnet P."/>
            <person name="Pouilly N."/>
            <person name="Raftis F."/>
            <person name="Sallet E."/>
            <person name="Schiex T."/>
            <person name="Thomas J."/>
            <person name="Vandecasteele C."/>
            <person name="Vares D."/>
            <person name="Vear F."/>
            <person name="Vautrin S."/>
            <person name="Crespi M."/>
            <person name="Mangin B."/>
            <person name="Burke J.M."/>
            <person name="Salse J."/>
            <person name="Munos S."/>
            <person name="Vincourt P."/>
            <person name="Rieseberg L.H."/>
            <person name="Langlade N.B."/>
        </authorList>
    </citation>
    <scope>NUCLEOTIDE SEQUENCE</scope>
    <source>
        <tissue evidence="2">Leaves</tissue>
    </source>
</reference>
<sequence length="304" mass="33641">MLVGGSIIANAVMEDYNALARREEETIRLRAEAEAMVRTLAKLLSDERKLWKESYARENKKLFRVRQELNNLKAANAVLVKEKAAAEAAGKEAETRGATALKEAEARAAKLLADADANRTKLSKVVEELQAEVQSRVTILEEVISRATEAEAREMQAEERARQVEEVRDGLTTSLGQVTADHAWMREHAIGHIMESILDAPKNTTAVAEMNERAHQAGFKAGYNKCLSDVNPFFTSRFTDERSGFPGVDTEATYDAALDAYNKLSIPALDDIEKCLGAEDYVDRLHKLFEPLKEDEGTSGAKAD</sequence>
<reference evidence="2" key="2">
    <citation type="submission" date="2020-06" db="EMBL/GenBank/DDBJ databases">
        <title>Helianthus annuus Genome sequencing and assembly Release 2.</title>
        <authorList>
            <person name="Gouzy J."/>
            <person name="Langlade N."/>
            <person name="Munos S."/>
        </authorList>
    </citation>
    <scope>NUCLEOTIDE SEQUENCE</scope>
    <source>
        <tissue evidence="2">Leaves</tissue>
    </source>
</reference>
<protein>
    <submittedName>
        <fullName evidence="2">Uncharacterized protein</fullName>
    </submittedName>
</protein>
<comment type="caution">
    <text evidence="2">The sequence shown here is derived from an EMBL/GenBank/DDBJ whole genome shotgun (WGS) entry which is preliminary data.</text>
</comment>
<dbReference type="Proteomes" id="UP000215914">
    <property type="component" value="Unassembled WGS sequence"/>
</dbReference>
<dbReference type="Gramene" id="mRNA:HanXRQr2_Chr12g0556611">
    <property type="protein sequence ID" value="mRNA:HanXRQr2_Chr12g0556611"/>
    <property type="gene ID" value="HanXRQr2_Chr12g0556611"/>
</dbReference>
<accession>A0A9K3HIY7</accession>
<keyword evidence="3" id="KW-1185">Reference proteome</keyword>
<evidence type="ECO:0000256" key="1">
    <source>
        <dbReference type="SAM" id="Coils"/>
    </source>
</evidence>
<evidence type="ECO:0000313" key="3">
    <source>
        <dbReference type="Proteomes" id="UP000215914"/>
    </source>
</evidence>
<dbReference type="EMBL" id="MNCJ02000327">
    <property type="protein sequence ID" value="KAF5779204.1"/>
    <property type="molecule type" value="Genomic_DNA"/>
</dbReference>
<organism evidence="2 3">
    <name type="scientific">Helianthus annuus</name>
    <name type="common">Common sunflower</name>
    <dbReference type="NCBI Taxonomy" id="4232"/>
    <lineage>
        <taxon>Eukaryota</taxon>
        <taxon>Viridiplantae</taxon>
        <taxon>Streptophyta</taxon>
        <taxon>Embryophyta</taxon>
        <taxon>Tracheophyta</taxon>
        <taxon>Spermatophyta</taxon>
        <taxon>Magnoliopsida</taxon>
        <taxon>eudicotyledons</taxon>
        <taxon>Gunneridae</taxon>
        <taxon>Pentapetalae</taxon>
        <taxon>asterids</taxon>
        <taxon>campanulids</taxon>
        <taxon>Asterales</taxon>
        <taxon>Asteraceae</taxon>
        <taxon>Asteroideae</taxon>
        <taxon>Heliantheae alliance</taxon>
        <taxon>Heliantheae</taxon>
        <taxon>Helianthus</taxon>
    </lineage>
</organism>
<feature type="coiled-coil region" evidence="1">
    <location>
        <begin position="55"/>
        <end position="167"/>
    </location>
</feature>
<keyword evidence="1" id="KW-0175">Coiled coil</keyword>
<gene>
    <name evidence="2" type="ORF">HanXRQr2_Chr12g0556611</name>
</gene>